<dbReference type="InterPro" id="IPR010209">
    <property type="entry name" value="Ion_transpt_RnfG/RsxG"/>
</dbReference>
<sequence>MKRFLPFILIAVLVAAYLYGHFANQMDTALVQHYYRQLMPEAAGYEAINDRTAKAVGADGEVLTYLGVSSNVGYGGPIMVGTILNQDGTLQAVQILEHKETPAYINKISKAGYFRQYEGKKGNDALTGGYDIELISGATLSTRAIAKSVQEAAHTIVKAELNQTPQNAKIPWQVGIKEIAVTVLVVLSILMPRFPELRKYRLPVLGLSVVVLGFWLNRSLSMGHISALFMGYFPSPRENLIWYLILAGALLPALFSGKNLYCTYLCPFCGMQEGTHLLSRLNLPLGKYGRWLRVGKEVILFLTLLLAFLFANPSFSSFEPFGTMFGWNGTSYQWYLLFIILVTSFLYRRLWCVALCPVGTFLDKAAQLGRKIKGVIGAFVQKKTGKVELKGEG</sequence>
<dbReference type="RefSeq" id="WP_072770824.1">
    <property type="nucleotide sequence ID" value="NZ_FRDN01000003.1"/>
</dbReference>
<evidence type="ECO:0000313" key="9">
    <source>
        <dbReference type="Proteomes" id="UP000184010"/>
    </source>
</evidence>
<accession>A0A1M7RVH2</accession>
<dbReference type="InterPro" id="IPR007329">
    <property type="entry name" value="FMN-bd"/>
</dbReference>
<evidence type="ECO:0000259" key="7">
    <source>
        <dbReference type="SMART" id="SM00900"/>
    </source>
</evidence>
<evidence type="ECO:0000256" key="1">
    <source>
        <dbReference type="ARBA" id="ARBA00022448"/>
    </source>
</evidence>
<dbReference type="Pfam" id="PF04205">
    <property type="entry name" value="FMN_bind"/>
    <property type="match status" value="1"/>
</dbReference>
<name>A0A1M7RVH2_9FIRM</name>
<dbReference type="STRING" id="1121395.SAMN02745215_00146"/>
<dbReference type="EMBL" id="FRDN01000003">
    <property type="protein sequence ID" value="SHN50164.1"/>
    <property type="molecule type" value="Genomic_DNA"/>
</dbReference>
<evidence type="ECO:0000256" key="3">
    <source>
        <dbReference type="ARBA" id="ARBA00022630"/>
    </source>
</evidence>
<dbReference type="GO" id="GO:0005886">
    <property type="term" value="C:plasma membrane"/>
    <property type="evidence" value="ECO:0007669"/>
    <property type="project" value="InterPro"/>
</dbReference>
<feature type="domain" description="FMN-binding" evidence="7">
    <location>
        <begin position="73"/>
        <end position="156"/>
    </location>
</feature>
<keyword evidence="3" id="KW-0285">Flavoprotein</keyword>
<dbReference type="GO" id="GO:0010181">
    <property type="term" value="F:FMN binding"/>
    <property type="evidence" value="ECO:0007669"/>
    <property type="project" value="InterPro"/>
</dbReference>
<feature type="transmembrane region" description="Helical" evidence="6">
    <location>
        <begin position="240"/>
        <end position="257"/>
    </location>
</feature>
<keyword evidence="4" id="KW-0288">FMN</keyword>
<dbReference type="AlphaFoldDB" id="A0A1M7RVH2"/>
<organism evidence="8 9">
    <name type="scientific">Desulfitobacterium chlororespirans DSM 11544</name>
    <dbReference type="NCBI Taxonomy" id="1121395"/>
    <lineage>
        <taxon>Bacteria</taxon>
        <taxon>Bacillati</taxon>
        <taxon>Bacillota</taxon>
        <taxon>Clostridia</taxon>
        <taxon>Eubacteriales</taxon>
        <taxon>Desulfitobacteriaceae</taxon>
        <taxon>Desulfitobacterium</taxon>
    </lineage>
</organism>
<dbReference type="PANTHER" id="PTHR36118">
    <property type="entry name" value="ION-TRANSLOCATING OXIDOREDUCTASE COMPLEX SUBUNIT G"/>
    <property type="match status" value="1"/>
</dbReference>
<evidence type="ECO:0000256" key="5">
    <source>
        <dbReference type="ARBA" id="ARBA00022982"/>
    </source>
</evidence>
<dbReference type="InterPro" id="IPR017896">
    <property type="entry name" value="4Fe4S_Fe-S-bd"/>
</dbReference>
<keyword evidence="5" id="KW-0249">Electron transport</keyword>
<feature type="transmembrane region" description="Helical" evidence="6">
    <location>
        <begin position="335"/>
        <end position="362"/>
    </location>
</feature>
<keyword evidence="2" id="KW-0597">Phosphoprotein</keyword>
<dbReference type="GO" id="GO:0009055">
    <property type="term" value="F:electron transfer activity"/>
    <property type="evidence" value="ECO:0007669"/>
    <property type="project" value="InterPro"/>
</dbReference>
<keyword evidence="9" id="KW-1185">Reference proteome</keyword>
<evidence type="ECO:0000256" key="2">
    <source>
        <dbReference type="ARBA" id="ARBA00022553"/>
    </source>
</evidence>
<keyword evidence="1" id="KW-0813">Transport</keyword>
<dbReference type="PANTHER" id="PTHR36118:SF1">
    <property type="entry name" value="ION-TRANSLOCATING OXIDOREDUCTASE COMPLEX SUBUNIT G"/>
    <property type="match status" value="1"/>
</dbReference>
<evidence type="ECO:0000313" key="8">
    <source>
        <dbReference type="EMBL" id="SHN50164.1"/>
    </source>
</evidence>
<proteinExistence type="predicted"/>
<evidence type="ECO:0000256" key="6">
    <source>
        <dbReference type="SAM" id="Phobius"/>
    </source>
</evidence>
<dbReference type="Pfam" id="PF12801">
    <property type="entry name" value="Fer4_5"/>
    <property type="match status" value="2"/>
</dbReference>
<protein>
    <submittedName>
        <fullName evidence="8">4Fe-4S binding domain-containing protein</fullName>
    </submittedName>
</protein>
<feature type="transmembrane region" description="Helical" evidence="6">
    <location>
        <begin position="202"/>
        <end position="220"/>
    </location>
</feature>
<evidence type="ECO:0000256" key="4">
    <source>
        <dbReference type="ARBA" id="ARBA00022643"/>
    </source>
</evidence>
<dbReference type="GO" id="GO:0022900">
    <property type="term" value="P:electron transport chain"/>
    <property type="evidence" value="ECO:0007669"/>
    <property type="project" value="InterPro"/>
</dbReference>
<dbReference type="Proteomes" id="UP000184010">
    <property type="component" value="Unassembled WGS sequence"/>
</dbReference>
<dbReference type="SMART" id="SM00900">
    <property type="entry name" value="FMN_bind"/>
    <property type="match status" value="1"/>
</dbReference>
<keyword evidence="6" id="KW-1133">Transmembrane helix</keyword>
<keyword evidence="6" id="KW-0472">Membrane</keyword>
<feature type="transmembrane region" description="Helical" evidence="6">
    <location>
        <begin position="298"/>
        <end position="315"/>
    </location>
</feature>
<reference evidence="9" key="1">
    <citation type="submission" date="2016-12" db="EMBL/GenBank/DDBJ databases">
        <authorList>
            <person name="Varghese N."/>
            <person name="Submissions S."/>
        </authorList>
    </citation>
    <scope>NUCLEOTIDE SEQUENCE [LARGE SCALE GENOMIC DNA]</scope>
    <source>
        <strain evidence="9">DSM 11544</strain>
    </source>
</reference>
<keyword evidence="6" id="KW-0812">Transmembrane</keyword>
<gene>
    <name evidence="8" type="ORF">SAMN02745215_00146</name>
</gene>